<dbReference type="SMART" id="SM00409">
    <property type="entry name" value="IG"/>
    <property type="match status" value="2"/>
</dbReference>
<dbReference type="InterPro" id="IPR036179">
    <property type="entry name" value="Ig-like_dom_sf"/>
</dbReference>
<evidence type="ECO:0000256" key="1">
    <source>
        <dbReference type="ARBA" id="ARBA00022729"/>
    </source>
</evidence>
<feature type="non-terminal residue" evidence="5">
    <location>
        <position position="1"/>
    </location>
</feature>
<feature type="non-terminal residue" evidence="5">
    <location>
        <position position="219"/>
    </location>
</feature>
<dbReference type="PANTHER" id="PTHR11481:SF64">
    <property type="entry name" value="FC RECEPTOR-LIKE PROTEIN 4"/>
    <property type="match status" value="1"/>
</dbReference>
<comment type="caution">
    <text evidence="5">The sequence shown here is derived from an EMBL/GenBank/DDBJ whole genome shotgun (WGS) entry which is preliminary data.</text>
</comment>
<keyword evidence="5" id="KW-0675">Receptor</keyword>
<dbReference type="GO" id="GO:0004888">
    <property type="term" value="F:transmembrane signaling receptor activity"/>
    <property type="evidence" value="ECO:0007669"/>
    <property type="project" value="TreeGrafter"/>
</dbReference>
<accession>A0AAD5A1F4</accession>
<evidence type="ECO:0000313" key="6">
    <source>
        <dbReference type="Proteomes" id="UP001205998"/>
    </source>
</evidence>
<feature type="region of interest" description="Disordered" evidence="3">
    <location>
        <begin position="1"/>
        <end position="25"/>
    </location>
</feature>
<dbReference type="Gene3D" id="2.60.40.10">
    <property type="entry name" value="Immunoglobulins"/>
    <property type="match status" value="3"/>
</dbReference>
<sequence length="219" mass="24179">ISSVPDSSRGKYTCRGRRHSDNQISKTSDSVTLTVSVLCHFISTEKPKPTVSVNPQSSIYTGDTVTLNCNLQSTGWSFSWYINQKLNSPNTNPLSVIISNEGQATYYCKALRGNYESEFSAEARIIVKARPKPVVKIHPAVNVFIGETVTLTCDMQTGGSWKYHWYRSNDEILDAAGMRTYRISNVKASNKGPYRCKGTQSSDPKYTQSSDAVTLTVAG</sequence>
<gene>
    <name evidence="5" type="ORF">C0J50_12416</name>
</gene>
<dbReference type="PROSITE" id="PS50835">
    <property type="entry name" value="IG_LIKE"/>
    <property type="match status" value="2"/>
</dbReference>
<keyword evidence="1" id="KW-0732">Signal</keyword>
<organism evidence="5 6">
    <name type="scientific">Silurus asotus</name>
    <name type="common">Amur catfish</name>
    <name type="synonym">Parasilurus asotus</name>
    <dbReference type="NCBI Taxonomy" id="30991"/>
    <lineage>
        <taxon>Eukaryota</taxon>
        <taxon>Metazoa</taxon>
        <taxon>Chordata</taxon>
        <taxon>Craniata</taxon>
        <taxon>Vertebrata</taxon>
        <taxon>Euteleostomi</taxon>
        <taxon>Actinopterygii</taxon>
        <taxon>Neopterygii</taxon>
        <taxon>Teleostei</taxon>
        <taxon>Ostariophysi</taxon>
        <taxon>Siluriformes</taxon>
        <taxon>Siluridae</taxon>
        <taxon>Silurus</taxon>
    </lineage>
</organism>
<dbReference type="SUPFAM" id="SSF48726">
    <property type="entry name" value="Immunoglobulin"/>
    <property type="match status" value="2"/>
</dbReference>
<dbReference type="GO" id="GO:0006955">
    <property type="term" value="P:immune response"/>
    <property type="evidence" value="ECO:0007669"/>
    <property type="project" value="TreeGrafter"/>
</dbReference>
<dbReference type="InterPro" id="IPR003599">
    <property type="entry name" value="Ig_sub"/>
</dbReference>
<keyword evidence="6" id="KW-1185">Reference proteome</keyword>
<dbReference type="GO" id="GO:0009897">
    <property type="term" value="C:external side of plasma membrane"/>
    <property type="evidence" value="ECO:0007669"/>
    <property type="project" value="TreeGrafter"/>
</dbReference>
<feature type="domain" description="Ig-like" evidence="4">
    <location>
        <begin position="131"/>
        <end position="216"/>
    </location>
</feature>
<dbReference type="PANTHER" id="PTHR11481">
    <property type="entry name" value="IMMUNOGLOBULIN FC RECEPTOR"/>
    <property type="match status" value="1"/>
</dbReference>
<dbReference type="Proteomes" id="UP001205998">
    <property type="component" value="Unassembled WGS sequence"/>
</dbReference>
<proteinExistence type="predicted"/>
<evidence type="ECO:0000313" key="5">
    <source>
        <dbReference type="EMBL" id="KAI5607629.1"/>
    </source>
</evidence>
<dbReference type="GO" id="GO:0007166">
    <property type="term" value="P:cell surface receptor signaling pathway"/>
    <property type="evidence" value="ECO:0007669"/>
    <property type="project" value="TreeGrafter"/>
</dbReference>
<dbReference type="AlphaFoldDB" id="A0AAD5A1F4"/>
<name>A0AAD5A1F4_SILAS</name>
<dbReference type="InterPro" id="IPR050488">
    <property type="entry name" value="Ig_Fc_receptor"/>
</dbReference>
<feature type="domain" description="Ig-like" evidence="4">
    <location>
        <begin position="49"/>
        <end position="120"/>
    </location>
</feature>
<evidence type="ECO:0000256" key="2">
    <source>
        <dbReference type="ARBA" id="ARBA00023157"/>
    </source>
</evidence>
<dbReference type="Pfam" id="PF13895">
    <property type="entry name" value="Ig_2"/>
    <property type="match status" value="2"/>
</dbReference>
<evidence type="ECO:0000256" key="3">
    <source>
        <dbReference type="SAM" id="MobiDB-lite"/>
    </source>
</evidence>
<dbReference type="InterPro" id="IPR013783">
    <property type="entry name" value="Ig-like_fold"/>
</dbReference>
<protein>
    <submittedName>
        <fullName evidence="5">Fc receptor-like protein 5</fullName>
    </submittedName>
</protein>
<keyword evidence="2" id="KW-1015">Disulfide bond</keyword>
<dbReference type="EMBL" id="MU591247">
    <property type="protein sequence ID" value="KAI5607629.1"/>
    <property type="molecule type" value="Genomic_DNA"/>
</dbReference>
<evidence type="ECO:0000259" key="4">
    <source>
        <dbReference type="PROSITE" id="PS50835"/>
    </source>
</evidence>
<reference evidence="5" key="1">
    <citation type="submission" date="2018-07" db="EMBL/GenBank/DDBJ databases">
        <title>Comparative genomics of catfishes provides insights into carnivory and benthic adaptation.</title>
        <authorList>
            <person name="Zhang Y."/>
            <person name="Wang D."/>
            <person name="Peng Z."/>
            <person name="Zheng S."/>
            <person name="Shao F."/>
            <person name="Tao W."/>
        </authorList>
    </citation>
    <scope>NUCLEOTIDE SEQUENCE</scope>
    <source>
        <strain evidence="5">Chongqing</strain>
    </source>
</reference>
<dbReference type="InterPro" id="IPR007110">
    <property type="entry name" value="Ig-like_dom"/>
</dbReference>